<dbReference type="Proteomes" id="UP000290289">
    <property type="component" value="Chromosome 9"/>
</dbReference>
<dbReference type="InterPro" id="IPR013094">
    <property type="entry name" value="AB_hydrolase_3"/>
</dbReference>
<evidence type="ECO:0000259" key="14">
    <source>
        <dbReference type="PROSITE" id="PS51195"/>
    </source>
</evidence>
<dbReference type="Pfam" id="PF07859">
    <property type="entry name" value="Abhydrolase_3"/>
    <property type="match status" value="1"/>
</dbReference>
<feature type="compositionally biased region" description="Acidic residues" evidence="10">
    <location>
        <begin position="592"/>
        <end position="602"/>
    </location>
</feature>
<feature type="compositionally biased region" description="Acidic residues" evidence="10">
    <location>
        <begin position="1327"/>
        <end position="1336"/>
    </location>
</feature>
<keyword evidence="7" id="KW-0694">RNA-binding</keyword>
<dbReference type="SUPFAM" id="SSF81383">
    <property type="entry name" value="F-box domain"/>
    <property type="match status" value="1"/>
</dbReference>
<dbReference type="InterPro" id="IPR001810">
    <property type="entry name" value="F-box_dom"/>
</dbReference>
<evidence type="ECO:0000256" key="10">
    <source>
        <dbReference type="SAM" id="MobiDB-lite"/>
    </source>
</evidence>
<keyword evidence="16" id="KW-1185">Reference proteome</keyword>
<dbReference type="Pfam" id="PF14223">
    <property type="entry name" value="Retrotran_gag_2"/>
    <property type="match status" value="1"/>
</dbReference>
<dbReference type="SUPFAM" id="SSF53474">
    <property type="entry name" value="alpha/beta-Hydrolases"/>
    <property type="match status" value="1"/>
</dbReference>
<dbReference type="GO" id="GO:0005524">
    <property type="term" value="F:ATP binding"/>
    <property type="evidence" value="ECO:0007669"/>
    <property type="project" value="UniProtKB-KW"/>
</dbReference>
<feature type="compositionally biased region" description="Acidic residues" evidence="10">
    <location>
        <begin position="718"/>
        <end position="730"/>
    </location>
</feature>
<dbReference type="InterPro" id="IPR027417">
    <property type="entry name" value="P-loop_NTPase"/>
</dbReference>
<evidence type="ECO:0000256" key="1">
    <source>
        <dbReference type="ARBA" id="ARBA00010515"/>
    </source>
</evidence>
<feature type="compositionally biased region" description="Basic and acidic residues" evidence="10">
    <location>
        <begin position="539"/>
        <end position="582"/>
    </location>
</feature>
<feature type="region of interest" description="Disordered" evidence="10">
    <location>
        <begin position="1312"/>
        <end position="1341"/>
    </location>
</feature>
<dbReference type="EC" id="3.6.4.13" evidence="2"/>
<protein>
    <recommendedName>
        <fullName evidence="2">RNA helicase</fullName>
        <ecNumber evidence="2">3.6.4.13</ecNumber>
    </recommendedName>
</protein>
<dbReference type="InterPro" id="IPR014014">
    <property type="entry name" value="RNA_helicase_DEAD_Q_motif"/>
</dbReference>
<feature type="region of interest" description="Disordered" evidence="10">
    <location>
        <begin position="290"/>
        <end position="324"/>
    </location>
</feature>
<dbReference type="Gene3D" id="3.40.50.1820">
    <property type="entry name" value="alpha/beta hydrolase"/>
    <property type="match status" value="1"/>
</dbReference>
<dbReference type="GO" id="GO:0003724">
    <property type="term" value="F:RNA helicase activity"/>
    <property type="evidence" value="ECO:0007669"/>
    <property type="project" value="UniProtKB-EC"/>
</dbReference>
<evidence type="ECO:0000256" key="6">
    <source>
        <dbReference type="ARBA" id="ARBA00022840"/>
    </source>
</evidence>
<dbReference type="PROSITE" id="PS51192">
    <property type="entry name" value="HELICASE_ATP_BIND_1"/>
    <property type="match status" value="1"/>
</dbReference>
<evidence type="ECO:0000256" key="3">
    <source>
        <dbReference type="ARBA" id="ARBA00022741"/>
    </source>
</evidence>
<dbReference type="SUPFAM" id="SSF52540">
    <property type="entry name" value="P-loop containing nucleoside triphosphate hydrolases"/>
    <property type="match status" value="2"/>
</dbReference>
<sequence length="1909" mass="215717">MAAISLDPRLNLQATKNPNQHGVILEEIEGLIRVHKDGYVERPLMIPSVPSTLALPPGVEAKDIVIDKFTNLWARIYVPSHPGNLPVIVYFHGGGFCVGSAAWSCYHEFLAKLASQASCVIISVNYRLAPESRLPAAYDDGFKTLMWVKQKALSESSEQKWWLSKCNLSSLFIGGDSAGANIAYNVTTQVGSRDPSILRPLSLKGTVLIQPFFGGEARTWSEKCATQPPYSALSLSSSDTYWRLSLPLGASRDHPWCNPLVNAGVAKLRDLRLPSMMVIVRGTAMVKGAKHKPRKVENPIGFDERYDAEKRHRGDRESDSHRLKKEKKLVKEGDGWDPPRMATRLKTTPLDIMENIVQRLNLRDRIRLSIICKYWSSIAMRRDIHSAPNCPGQEKKSWRIYQMLDCKKESPSPYSFRLVAFYTPKNDEIKIGRVITRTSHFGDDDDKKVLLLYKELEAMVEGVKHKPRKERESKRISGHRDGEKEENGERRHRGKDRDFKRDGDSSRSARDKLDRDERDCDSSRSTRDKFCDSEDERYEVEKRHRGDRESGSHRRARDKEMGREKDKERGKRERVREKERDRDRKRRVRSDDVDEEEEEDVRESDRKRPRKDDKENAERVRERSNSRSDRHRDGRVESPVKKSDEDDSVRKGTNPISEVVEEDLEDEQRKLDEEMEKRRRRVQEWQELRRKEKQAEGEKHVEGDVDEHKSKKTWTLEGESDDEEETGMDLDGEAYLTDKEDGAVMEVDSENQTAAPALQDDEIDPLDAFMNSTVLPEVEKLANAAEQPVVAGEKGSNNSLGRIIPGEYSDSDYGDIENDDDPLEDEDDDEFTKRVTKTKVDKLSLVDHSKIDYEPFRKNFYIEVKEVSKMTPEDVGAYRKQLELKIHGKDVPKPIKTWHQTGLTNKILEMIKKLDYEKPMPIQAQAVPIIMSGRDCIGIAKTGSGKTLAYVLPMLRHIKDQPPVVAGDGPIGLIMAPTRELVQQIHSVINKFAKTLGLRCVPVYGGSGIAQQIGELKRGAAIVVCTPGRMIDILCTNGGRITNLQRVTYLVVDEADRMFDLGFEPQINRIVQNIRPDHQTLLFSATFPHQVEVLARKVLNKPVHIQVGGKSVVNKDITQFVEVRSENERFVRLLEILGEWYERGKILVFAKAHATCDTVLRDLLRHGYPCLSLHGNKDQTDRESTISDFKSDVCNLLIATSLASRGLDVKGVELVINFDTPDHYEDYVHRVGRTGRAGKKGCAITFISEEDAKYAPDLVKALELSEQAVPDDLKSLADGFMAKIKQGLEQAHGTGYGGSGYKFNEEEDEARKAAKKAQAKEYGFEDDKSDSEDEDDGVRKAGGDISQQAALAQISAIAAASIGGTASVQTPVSTAQLLPNGGLPVSLPSVLGGATLPGTAAVLPGMGLNLVGHEGAARAAAIAAAMNLQHNLAKIQADAMPEHYEAELEINDIPQNARWKVTHKETLGPISELTGAAITIRGQYFPPGKVPGPGDRKLYLFIEGPTEQSVKRGKSELKRKLEEIMNQSLSLPSGAQQRRYQLSKRCERGAILQFEGMFCLGVAGADQLPYKMDLLLRCYNWLLSLICRLSCGGDLIRSTLELPKYQWIISQWKCHAKVAAEDITGLKLEFPWQQSVYRHSEECSFILFLACKISSQFFAETRKLLKSEKFNVLPCKIRTLVCFRSWILLLPFVESQLKVIELNMASTIVPTLLNRKNYDDWSSRIVTYLLAEDLWDIVEGTYDYKDEALWKKDVKALYAIQKSCGDDMYKIIKSKTTAKDAWDALVKTLKPGSDRSSVKKDMRAIDEAYPQTDTRIASDMEAGPTRGPDDDRENFVKCVKSKDWFEAFWLLREHSQLGRENFSFEGTALHQAVQPFSNCRMRRMEGLVESMEKEDLEIKDNLVVQLFIY</sequence>
<evidence type="ECO:0000256" key="7">
    <source>
        <dbReference type="ARBA" id="ARBA00022884"/>
    </source>
</evidence>
<dbReference type="Pfam" id="PF23469">
    <property type="entry name" value="KH_12"/>
    <property type="match status" value="1"/>
</dbReference>
<dbReference type="PROSITE" id="PS00039">
    <property type="entry name" value="DEAD_ATP_HELICASE"/>
    <property type="match status" value="1"/>
</dbReference>
<dbReference type="InterPro" id="IPR001650">
    <property type="entry name" value="Helicase_C-like"/>
</dbReference>
<dbReference type="STRING" id="3750.A0A498J7K9"/>
<comment type="similarity">
    <text evidence="1">Belongs to the 'GDXG' lipolytic enzyme family.</text>
</comment>
<feature type="region of interest" description="Disordered" evidence="10">
    <location>
        <begin position="788"/>
        <end position="828"/>
    </location>
</feature>
<evidence type="ECO:0000313" key="16">
    <source>
        <dbReference type="Proteomes" id="UP000290289"/>
    </source>
</evidence>
<feature type="compositionally biased region" description="Basic and acidic residues" evidence="10">
    <location>
        <begin position="302"/>
        <end position="321"/>
    </location>
</feature>
<gene>
    <name evidence="15" type="ORF">DVH24_032150</name>
</gene>
<keyword evidence="5" id="KW-0347">Helicase</keyword>
<feature type="compositionally biased region" description="Basic and acidic residues" evidence="10">
    <location>
        <begin position="603"/>
        <end position="650"/>
    </location>
</feature>
<feature type="domain" description="F-box" evidence="11">
    <location>
        <begin position="342"/>
        <end position="401"/>
    </location>
</feature>
<dbReference type="PROSITE" id="PS50181">
    <property type="entry name" value="FBOX"/>
    <property type="match status" value="1"/>
</dbReference>
<proteinExistence type="inferred from homology"/>
<feature type="domain" description="DEAD-box RNA helicase Q" evidence="14">
    <location>
        <begin position="896"/>
        <end position="924"/>
    </location>
</feature>
<feature type="domain" description="Helicase C-terminal" evidence="13">
    <location>
        <begin position="1116"/>
        <end position="1277"/>
    </location>
</feature>
<evidence type="ECO:0000256" key="5">
    <source>
        <dbReference type="ARBA" id="ARBA00022806"/>
    </source>
</evidence>
<accession>A0A498J7K9</accession>
<dbReference type="GO" id="GO:0016787">
    <property type="term" value="F:hydrolase activity"/>
    <property type="evidence" value="ECO:0007669"/>
    <property type="project" value="UniProtKB-KW"/>
</dbReference>
<dbReference type="InterPro" id="IPR036047">
    <property type="entry name" value="F-box-like_dom_sf"/>
</dbReference>
<dbReference type="CDD" id="cd22475">
    <property type="entry name" value="KH-I_AtRH42_like"/>
    <property type="match status" value="1"/>
</dbReference>
<evidence type="ECO:0000259" key="13">
    <source>
        <dbReference type="PROSITE" id="PS51194"/>
    </source>
</evidence>
<keyword evidence="6" id="KW-0067">ATP-binding</keyword>
<dbReference type="InterPro" id="IPR014001">
    <property type="entry name" value="Helicase_ATP-bd"/>
</dbReference>
<dbReference type="SMART" id="SM00490">
    <property type="entry name" value="HELICc"/>
    <property type="match status" value="1"/>
</dbReference>
<dbReference type="PANTHER" id="PTHR47958">
    <property type="entry name" value="ATP-DEPENDENT RNA HELICASE DBP3"/>
    <property type="match status" value="1"/>
</dbReference>
<evidence type="ECO:0000256" key="4">
    <source>
        <dbReference type="ARBA" id="ARBA00022801"/>
    </source>
</evidence>
<keyword evidence="3" id="KW-0547">Nucleotide-binding</keyword>
<feature type="domain" description="Helicase ATP-binding" evidence="12">
    <location>
        <begin position="927"/>
        <end position="1105"/>
    </location>
</feature>
<dbReference type="SMART" id="SM00487">
    <property type="entry name" value="DEXDc"/>
    <property type="match status" value="1"/>
</dbReference>
<evidence type="ECO:0000259" key="11">
    <source>
        <dbReference type="PROSITE" id="PS50181"/>
    </source>
</evidence>
<evidence type="ECO:0000259" key="12">
    <source>
        <dbReference type="PROSITE" id="PS51192"/>
    </source>
</evidence>
<feature type="compositionally biased region" description="Basic and acidic residues" evidence="10">
    <location>
        <begin position="667"/>
        <end position="709"/>
    </location>
</feature>
<dbReference type="InterPro" id="IPR029058">
    <property type="entry name" value="AB_hydrolase_fold"/>
</dbReference>
<dbReference type="Pfam" id="PF00271">
    <property type="entry name" value="Helicase_C"/>
    <property type="match status" value="1"/>
</dbReference>
<dbReference type="CDD" id="cd17953">
    <property type="entry name" value="DEADc_DDX46"/>
    <property type="match status" value="1"/>
</dbReference>
<comment type="similarity">
    <text evidence="8">Belongs to the DEAD box helicase family. DDX46/PRP5 subfamily.</text>
</comment>
<dbReference type="Pfam" id="PF00646">
    <property type="entry name" value="F-box"/>
    <property type="match status" value="1"/>
</dbReference>
<evidence type="ECO:0000256" key="2">
    <source>
        <dbReference type="ARBA" id="ARBA00012552"/>
    </source>
</evidence>
<organism evidence="15 16">
    <name type="scientific">Malus domestica</name>
    <name type="common">Apple</name>
    <name type="synonym">Pyrus malus</name>
    <dbReference type="NCBI Taxonomy" id="3750"/>
    <lineage>
        <taxon>Eukaryota</taxon>
        <taxon>Viridiplantae</taxon>
        <taxon>Streptophyta</taxon>
        <taxon>Embryophyta</taxon>
        <taxon>Tracheophyta</taxon>
        <taxon>Spermatophyta</taxon>
        <taxon>Magnoliopsida</taxon>
        <taxon>eudicotyledons</taxon>
        <taxon>Gunneridae</taxon>
        <taxon>Pentapetalae</taxon>
        <taxon>rosids</taxon>
        <taxon>fabids</taxon>
        <taxon>Rosales</taxon>
        <taxon>Rosaceae</taxon>
        <taxon>Amygdaloideae</taxon>
        <taxon>Maleae</taxon>
        <taxon>Malus</taxon>
    </lineage>
</organism>
<dbReference type="CDD" id="cd18787">
    <property type="entry name" value="SF2_C_DEAD"/>
    <property type="match status" value="1"/>
</dbReference>
<dbReference type="InterPro" id="IPR000629">
    <property type="entry name" value="RNA-helicase_DEAD-box_CS"/>
</dbReference>
<dbReference type="PROSITE" id="PS51195">
    <property type="entry name" value="Q_MOTIF"/>
    <property type="match status" value="1"/>
</dbReference>
<feature type="compositionally biased region" description="Basic and acidic residues" evidence="10">
    <location>
        <begin position="469"/>
        <end position="532"/>
    </location>
</feature>
<dbReference type="Pfam" id="PF00270">
    <property type="entry name" value="DEAD"/>
    <property type="match status" value="1"/>
</dbReference>
<feature type="compositionally biased region" description="Acidic residues" evidence="10">
    <location>
        <begin position="809"/>
        <end position="828"/>
    </location>
</feature>
<dbReference type="InterPro" id="IPR056149">
    <property type="entry name" value="PRP5/DDX46/KHDC4_KH"/>
</dbReference>
<name>A0A498J7K9_MALDO</name>
<comment type="caution">
    <text evidence="15">The sequence shown here is derived from an EMBL/GenBank/DDBJ whole genome shotgun (WGS) entry which is preliminary data.</text>
</comment>
<reference evidence="15 16" key="1">
    <citation type="submission" date="2018-10" db="EMBL/GenBank/DDBJ databases">
        <title>A high-quality apple genome assembly.</title>
        <authorList>
            <person name="Hu J."/>
        </authorList>
    </citation>
    <scope>NUCLEOTIDE SEQUENCE [LARGE SCALE GENOMIC DNA]</scope>
    <source>
        <strain evidence="16">cv. HFTH1</strain>
        <tissue evidence="15">Young leaf</tissue>
    </source>
</reference>
<evidence type="ECO:0000256" key="8">
    <source>
        <dbReference type="ARBA" id="ARBA00038511"/>
    </source>
</evidence>
<feature type="region of interest" description="Disordered" evidence="10">
    <location>
        <begin position="462"/>
        <end position="730"/>
    </location>
</feature>
<dbReference type="FunFam" id="3.40.50.300:FF:000079">
    <property type="entry name" value="probable ATP-dependent RNA helicase DDX17"/>
    <property type="match status" value="1"/>
</dbReference>
<dbReference type="InterPro" id="IPR011545">
    <property type="entry name" value="DEAD/DEAH_box_helicase_dom"/>
</dbReference>
<dbReference type="EMBL" id="RDQH01000335">
    <property type="protein sequence ID" value="RXH89793.1"/>
    <property type="molecule type" value="Genomic_DNA"/>
</dbReference>
<dbReference type="PROSITE" id="PS51194">
    <property type="entry name" value="HELICASE_CTER"/>
    <property type="match status" value="1"/>
</dbReference>
<dbReference type="Gene3D" id="3.40.50.300">
    <property type="entry name" value="P-loop containing nucleotide triphosphate hydrolases"/>
    <property type="match status" value="2"/>
</dbReference>
<evidence type="ECO:0000313" key="15">
    <source>
        <dbReference type="EMBL" id="RXH89793.1"/>
    </source>
</evidence>
<dbReference type="GO" id="GO:0003723">
    <property type="term" value="F:RNA binding"/>
    <property type="evidence" value="ECO:0007669"/>
    <property type="project" value="UniProtKB-KW"/>
</dbReference>
<feature type="short sequence motif" description="Q motif" evidence="9">
    <location>
        <begin position="896"/>
        <end position="924"/>
    </location>
</feature>
<evidence type="ECO:0000256" key="9">
    <source>
        <dbReference type="PROSITE-ProRule" id="PRU00552"/>
    </source>
</evidence>
<keyword evidence="4" id="KW-0378">Hydrolase</keyword>